<dbReference type="GO" id="GO:0009424">
    <property type="term" value="C:bacterial-type flagellum hook"/>
    <property type="evidence" value="ECO:0007669"/>
    <property type="project" value="UniProtKB-UniRule"/>
</dbReference>
<dbReference type="AlphaFoldDB" id="A0A1B7HRG3"/>
<feature type="domain" description="Flagellar hook-associated protein 1 D2-like" evidence="12">
    <location>
        <begin position="341"/>
        <end position="421"/>
    </location>
</feature>
<evidence type="ECO:0000259" key="13">
    <source>
        <dbReference type="Pfam" id="PF22638"/>
    </source>
</evidence>
<evidence type="ECO:0000256" key="4">
    <source>
        <dbReference type="ARBA" id="ARBA00016244"/>
    </source>
</evidence>
<dbReference type="GO" id="GO:0005198">
    <property type="term" value="F:structural molecule activity"/>
    <property type="evidence" value="ECO:0007669"/>
    <property type="project" value="UniProtKB-UniRule"/>
</dbReference>
<dbReference type="InterPro" id="IPR002371">
    <property type="entry name" value="FlgK"/>
</dbReference>
<organism evidence="14 15">
    <name type="scientific">Buttiauxella gaviniae ATCC 51604</name>
    <dbReference type="NCBI Taxonomy" id="1354253"/>
    <lineage>
        <taxon>Bacteria</taxon>
        <taxon>Pseudomonadati</taxon>
        <taxon>Pseudomonadota</taxon>
        <taxon>Gammaproteobacteria</taxon>
        <taxon>Enterobacterales</taxon>
        <taxon>Enterobacteriaceae</taxon>
        <taxon>Buttiauxella</taxon>
    </lineage>
</organism>
<dbReference type="RefSeq" id="WP_064517895.1">
    <property type="nucleotide sequence ID" value="NZ_LXEP01000032.1"/>
</dbReference>
<dbReference type="InterPro" id="IPR019776">
    <property type="entry name" value="Flagellar_basal_body_rod_CS"/>
</dbReference>
<evidence type="ECO:0000256" key="2">
    <source>
        <dbReference type="ARBA" id="ARBA00004613"/>
    </source>
</evidence>
<evidence type="ECO:0000259" key="12">
    <source>
        <dbReference type="Pfam" id="PF21158"/>
    </source>
</evidence>
<evidence type="ECO:0000256" key="3">
    <source>
        <dbReference type="ARBA" id="ARBA00009677"/>
    </source>
</evidence>
<dbReference type="GO" id="GO:0044780">
    <property type="term" value="P:bacterial-type flagellum assembly"/>
    <property type="evidence" value="ECO:0007669"/>
    <property type="project" value="InterPro"/>
</dbReference>
<dbReference type="Pfam" id="PF00460">
    <property type="entry name" value="Flg_bb_rod"/>
    <property type="match status" value="1"/>
</dbReference>
<comment type="caution">
    <text evidence="14">The sequence shown here is derived from an EMBL/GenBank/DDBJ whole genome shotgun (WGS) entry which is preliminary data.</text>
</comment>
<dbReference type="InterPro" id="IPR010930">
    <property type="entry name" value="Flg_bb/hook_C_dom"/>
</dbReference>
<keyword evidence="14" id="KW-0282">Flagellum</keyword>
<dbReference type="PANTHER" id="PTHR30033:SF1">
    <property type="entry name" value="FLAGELLAR HOOK-ASSOCIATED PROTEIN 1"/>
    <property type="match status" value="1"/>
</dbReference>
<comment type="similarity">
    <text evidence="3 7">Belongs to the flagella basal body rod proteins family.</text>
</comment>
<dbReference type="InterPro" id="IPR049119">
    <property type="entry name" value="FlgK_D2-like"/>
</dbReference>
<dbReference type="InterPro" id="IPR053927">
    <property type="entry name" value="FlgK_helical"/>
</dbReference>
<dbReference type="GO" id="GO:0005576">
    <property type="term" value="C:extracellular region"/>
    <property type="evidence" value="ECO:0007669"/>
    <property type="project" value="UniProtKB-SubCell"/>
</dbReference>
<dbReference type="Pfam" id="PF06429">
    <property type="entry name" value="Flg_bbr_C"/>
    <property type="match status" value="1"/>
</dbReference>
<evidence type="ECO:0000256" key="8">
    <source>
        <dbReference type="SAM" id="Coils"/>
    </source>
</evidence>
<dbReference type="Pfam" id="PF22638">
    <property type="entry name" value="FlgK_D1"/>
    <property type="match status" value="1"/>
</dbReference>
<keyword evidence="6 7" id="KW-0975">Bacterial flagellum</keyword>
<feature type="domain" description="Flagellar hook-associated protein FlgK helical" evidence="13">
    <location>
        <begin position="93"/>
        <end position="331"/>
    </location>
</feature>
<protein>
    <recommendedName>
        <fullName evidence="4 7">Flagellar hook-associated protein 1</fullName>
        <shortName evidence="7">HAP1</shortName>
    </recommendedName>
</protein>
<evidence type="ECO:0000256" key="7">
    <source>
        <dbReference type="RuleBase" id="RU362065"/>
    </source>
</evidence>
<keyword evidence="8" id="KW-0175">Coiled coil</keyword>
<evidence type="ECO:0000256" key="1">
    <source>
        <dbReference type="ARBA" id="ARBA00004365"/>
    </source>
</evidence>
<accession>A0A1B7HRG3</accession>
<dbReference type="PATRIC" id="fig|1354253.4.peg.3798"/>
<keyword evidence="14" id="KW-0966">Cell projection</keyword>
<dbReference type="EMBL" id="LXEP01000032">
    <property type="protein sequence ID" value="OAT18202.1"/>
    <property type="molecule type" value="Genomic_DNA"/>
</dbReference>
<evidence type="ECO:0000313" key="14">
    <source>
        <dbReference type="EMBL" id="OAT18202.1"/>
    </source>
</evidence>
<name>A0A1B7HRG3_9ENTR</name>
<dbReference type="Proteomes" id="UP000078504">
    <property type="component" value="Unassembled WGS sequence"/>
</dbReference>
<comment type="subcellular location">
    <subcellularLocation>
        <location evidence="1 7">Bacterial flagellum</location>
    </subcellularLocation>
    <subcellularLocation>
        <location evidence="2 7">Secreted</location>
    </subcellularLocation>
</comment>
<dbReference type="InterPro" id="IPR001444">
    <property type="entry name" value="Flag_bb_rod_N"/>
</dbReference>
<reference evidence="14 15" key="1">
    <citation type="submission" date="2016-04" db="EMBL/GenBank/DDBJ databases">
        <title>ATOL: Assembling a taxonomically balanced genome-scale reconstruction of the evolutionary history of the Enterobacteriaceae.</title>
        <authorList>
            <person name="Plunkett G.III."/>
            <person name="Neeno-Eckwall E.C."/>
            <person name="Glasner J.D."/>
            <person name="Perna N.T."/>
        </authorList>
    </citation>
    <scope>NUCLEOTIDE SEQUENCE [LARGE SCALE GENOMIC DNA]</scope>
    <source>
        <strain evidence="14 15">ATCC 51604</strain>
    </source>
</reference>
<proteinExistence type="inferred from homology"/>
<feature type="domain" description="Flagellar basal-body/hook protein C-terminal" evidence="11">
    <location>
        <begin position="518"/>
        <end position="557"/>
    </location>
</feature>
<feature type="domain" description="Flagellar basal body rod protein N-terminal" evidence="10">
    <location>
        <begin position="6"/>
        <end position="36"/>
    </location>
</feature>
<sequence>MSSSLINSAMSGLGAAQAALNTVSNNISNYNVTGYTRQTTVLSQSQSTFGAGGWIGNGVQVSGVQREYDAFITNQLRAAQTQSSGLNTQYQQMSKIDNILSGTTNTLATTMQSFFSGLQTLVSNSEDPAARQALLGNANGLVNQFKVTDQYLRDQDKQVNTAIQSSVEQINNYASQIANLNNQISRLTGVGAGAAPNDLLDQRDQLVSELNQIVGVEVSVQDGGTYNVSIANGLSLVQGDKANKLAAVASSADPSRTTVAYVDPVSGTKEIPENQLSSGTLGGMLTFRSQDLDSARNRLGQLALTFADSINQQHGKGVDAGDPPEAGGDFFSIGGPTAWGNANNVAKDTSLKVSMTNSSEVQASDYKVTYDGKDWQVTRLADNKQFKATLSTDGKSMSFDGLKLDISGTAPSKNDSFIVKPVSDAVVNMGVLITDESKLALAGDPNGGTGNTSGGASDNRNAQAMLDLQSGKLVNGNKSFNDAYASLVSDVGNKTSTLKVTSTTQNNVVTQLSNQQQSISGVNLDEEYGNLQRFQQYYLANAQVLQTASTLFDALLSIR</sequence>
<dbReference type="NCBIfam" id="TIGR02492">
    <property type="entry name" value="flgK_ends"/>
    <property type="match status" value="1"/>
</dbReference>
<evidence type="ECO:0000259" key="10">
    <source>
        <dbReference type="Pfam" id="PF00460"/>
    </source>
</evidence>
<dbReference type="PRINTS" id="PR01005">
    <property type="entry name" value="FLGHOOKAP1"/>
</dbReference>
<evidence type="ECO:0000256" key="5">
    <source>
        <dbReference type="ARBA" id="ARBA00022525"/>
    </source>
</evidence>
<dbReference type="PROSITE" id="PS00588">
    <property type="entry name" value="FLAGELLA_BB_ROD"/>
    <property type="match status" value="1"/>
</dbReference>
<keyword evidence="14" id="KW-0969">Cilium</keyword>
<feature type="coiled-coil region" evidence="8">
    <location>
        <begin position="163"/>
        <end position="190"/>
    </location>
</feature>
<feature type="region of interest" description="Disordered" evidence="9">
    <location>
        <begin position="440"/>
        <end position="459"/>
    </location>
</feature>
<evidence type="ECO:0000256" key="6">
    <source>
        <dbReference type="ARBA" id="ARBA00023143"/>
    </source>
</evidence>
<keyword evidence="5 7" id="KW-0964">Secreted</keyword>
<evidence type="ECO:0000259" key="11">
    <source>
        <dbReference type="Pfam" id="PF06429"/>
    </source>
</evidence>
<gene>
    <name evidence="7" type="primary">flgK</name>
    <name evidence="14" type="ORF">M977_03723</name>
</gene>
<dbReference type="SUPFAM" id="SSF64518">
    <property type="entry name" value="Phase 1 flagellin"/>
    <property type="match status" value="1"/>
</dbReference>
<evidence type="ECO:0000313" key="15">
    <source>
        <dbReference type="Proteomes" id="UP000078504"/>
    </source>
</evidence>
<dbReference type="PANTHER" id="PTHR30033">
    <property type="entry name" value="FLAGELLAR HOOK-ASSOCIATED PROTEIN 1"/>
    <property type="match status" value="1"/>
</dbReference>
<evidence type="ECO:0000256" key="9">
    <source>
        <dbReference type="SAM" id="MobiDB-lite"/>
    </source>
</evidence>
<dbReference type="Pfam" id="PF21158">
    <property type="entry name" value="flgK_1st_1"/>
    <property type="match status" value="1"/>
</dbReference>